<dbReference type="RefSeq" id="WP_346175424.1">
    <property type="nucleotide sequence ID" value="NZ_BAAASD010000013.1"/>
</dbReference>
<keyword evidence="5" id="KW-1185">Reference proteome</keyword>
<sequence>MHVAAAGAVIALGTAVGVPAAYADDEPTQPWAEIQAPRQIDLPSAADGQEAVAPSVSYSFADGGAEFPLPKNAKLVIDASGLEGIATIKAKNEQCTASGAVVTCLDNGNLHGPWEPFTLTADADAKPGASGTISYEVTADGATGDKDSSKVVVGSPRLVVGKLPDRSGLKTGDTVALPLAVRNTGNLTTERVDIRLRSVPGVEFTTKPKNCRFAYEWDESASVYCAIDTPLEPGQSAKLSTPLTAKITKAALAPWIDYEAEAVPASSDEDPNGTRGTGSPIGLTTASGGDFETGGKSSLSLLTDNHADFRAVGGTIEPTADGTTGGLRFGLTNAGPAAAYRKDGKPLLYADITLPKGVTGLSNHIDEEPDQDTTGECLTYVSPTETKKFEPGHSRYLCPEASTELPGEGQMYGLGVKIAKDADKNATGTVKLVPGPAGFSTNDPDSGNDTAKITFKGASGGSSTGGESTGGSDHNGSGSGSGSHDGGASGSGGDSGSGGSGDGATSGGSHDSGSTGGSMALTGAGGITLMAGGAAAALALGGAAVVVTRRRRAAARV</sequence>
<keyword evidence="2" id="KW-0812">Transmembrane</keyword>
<feature type="transmembrane region" description="Helical" evidence="2">
    <location>
        <begin position="524"/>
        <end position="547"/>
    </location>
</feature>
<keyword evidence="2" id="KW-0472">Membrane</keyword>
<feature type="region of interest" description="Disordered" evidence="1">
    <location>
        <begin position="432"/>
        <end position="517"/>
    </location>
</feature>
<feature type="compositionally biased region" description="Polar residues" evidence="1">
    <location>
        <begin position="439"/>
        <end position="451"/>
    </location>
</feature>
<feature type="compositionally biased region" description="Low complexity" evidence="1">
    <location>
        <begin position="507"/>
        <end position="517"/>
    </location>
</feature>
<feature type="chain" id="PRO_5045478177" description="Peptidase" evidence="3">
    <location>
        <begin position="24"/>
        <end position="557"/>
    </location>
</feature>
<name>A0ABP5T9T1_9ACTN</name>
<evidence type="ECO:0000256" key="1">
    <source>
        <dbReference type="SAM" id="MobiDB-lite"/>
    </source>
</evidence>
<keyword evidence="3" id="KW-0732">Signal</keyword>
<feature type="signal peptide" evidence="3">
    <location>
        <begin position="1"/>
        <end position="23"/>
    </location>
</feature>
<evidence type="ECO:0000256" key="2">
    <source>
        <dbReference type="SAM" id="Phobius"/>
    </source>
</evidence>
<evidence type="ECO:0000313" key="5">
    <source>
        <dbReference type="Proteomes" id="UP001500253"/>
    </source>
</evidence>
<accession>A0ABP5T9T1</accession>
<proteinExistence type="predicted"/>
<dbReference type="Proteomes" id="UP001500253">
    <property type="component" value="Unassembled WGS sequence"/>
</dbReference>
<feature type="region of interest" description="Disordered" evidence="1">
    <location>
        <begin position="263"/>
        <end position="297"/>
    </location>
</feature>
<feature type="compositionally biased region" description="Gly residues" evidence="1">
    <location>
        <begin position="458"/>
        <end position="469"/>
    </location>
</feature>
<evidence type="ECO:0000256" key="3">
    <source>
        <dbReference type="SAM" id="SignalP"/>
    </source>
</evidence>
<comment type="caution">
    <text evidence="4">The sequence shown here is derived from an EMBL/GenBank/DDBJ whole genome shotgun (WGS) entry which is preliminary data.</text>
</comment>
<feature type="compositionally biased region" description="Gly residues" evidence="1">
    <location>
        <begin position="477"/>
        <end position="506"/>
    </location>
</feature>
<reference evidence="5" key="1">
    <citation type="journal article" date="2019" name="Int. J. Syst. Evol. Microbiol.">
        <title>The Global Catalogue of Microorganisms (GCM) 10K type strain sequencing project: providing services to taxonomists for standard genome sequencing and annotation.</title>
        <authorList>
            <consortium name="The Broad Institute Genomics Platform"/>
            <consortium name="The Broad Institute Genome Sequencing Center for Infectious Disease"/>
            <person name="Wu L."/>
            <person name="Ma J."/>
        </authorList>
    </citation>
    <scope>NUCLEOTIDE SEQUENCE [LARGE SCALE GENOMIC DNA]</scope>
    <source>
        <strain evidence="5">JCM 4316</strain>
    </source>
</reference>
<dbReference type="EMBL" id="BAAASD010000013">
    <property type="protein sequence ID" value="GAA2346285.1"/>
    <property type="molecule type" value="Genomic_DNA"/>
</dbReference>
<keyword evidence="2" id="KW-1133">Transmembrane helix</keyword>
<organism evidence="4 5">
    <name type="scientific">Streptomyces cuspidosporus</name>
    <dbReference type="NCBI Taxonomy" id="66882"/>
    <lineage>
        <taxon>Bacteria</taxon>
        <taxon>Bacillati</taxon>
        <taxon>Actinomycetota</taxon>
        <taxon>Actinomycetes</taxon>
        <taxon>Kitasatosporales</taxon>
        <taxon>Streptomycetaceae</taxon>
        <taxon>Streptomyces</taxon>
    </lineage>
</organism>
<protein>
    <recommendedName>
        <fullName evidence="6">Peptidase</fullName>
    </recommendedName>
</protein>
<evidence type="ECO:0008006" key="6">
    <source>
        <dbReference type="Google" id="ProtNLM"/>
    </source>
</evidence>
<evidence type="ECO:0000313" key="4">
    <source>
        <dbReference type="EMBL" id="GAA2346285.1"/>
    </source>
</evidence>
<gene>
    <name evidence="4" type="ORF">GCM10010246_35620</name>
</gene>